<feature type="domain" description="Clr5" evidence="4">
    <location>
        <begin position="9"/>
        <end position="60"/>
    </location>
</feature>
<feature type="repeat" description="ANK" evidence="3">
    <location>
        <begin position="462"/>
        <end position="494"/>
    </location>
</feature>
<dbReference type="Proteomes" id="UP001305647">
    <property type="component" value="Unassembled WGS sequence"/>
</dbReference>
<dbReference type="PROSITE" id="PS50088">
    <property type="entry name" value="ANK_REPEAT"/>
    <property type="match status" value="2"/>
</dbReference>
<dbReference type="Pfam" id="PF14420">
    <property type="entry name" value="Clr5"/>
    <property type="match status" value="1"/>
</dbReference>
<evidence type="ECO:0000313" key="5">
    <source>
        <dbReference type="EMBL" id="KAK4098931.1"/>
    </source>
</evidence>
<evidence type="ECO:0000259" key="4">
    <source>
        <dbReference type="Pfam" id="PF14420"/>
    </source>
</evidence>
<sequence>MPRQPRCPLDWAAHRSRIEDLYWIHDGKLREVMKIMADAHGFVATQKMYKKYLKDWGLEKNIKTRESIFMIGVAERRRMANKETVFTRHGKPVDLRKLYRFRRRHKLLRDGMTDPLLEAQVSTPPHITYRTPEPDPSTSLLPPQIQHYRDADTSEEDQVAMADSPVSYDIHSEGTPPICDIPWEQPLSVIWPSDETGSDAARPTPTATVAGFIPNAFCAHQMSASPNNLAPHDPSPTPFQTTWVDPTDPPSHGNYPSADGNSFWFLALERPHHAAHMATRELGLEVNGVSCLHSPSLSQVMLDINAFSYPGPTLPLSSGPEAARYAAQDHMALNDAVDKNDLDRVRSLLASGARPNSAACGGVTALHTAAAQGNVEMIKLLLSHGASLDAMTNKKQTVLFFVIRGPGNHLGLCDPLAFPHQSHANIPAPHTDDATVGVIEALFNSPTRWIHLRRSLDKVDQHGVSPLMLAAGRGLDKSAAMLLERGARPDLRDHAGHTALRYAARNQHRGLVRMLLLADPAVAEEGDLWHILKLASKNFAVRGHVPDGGVRWWDGGGHDGVSLSASNLIAEEMVRLCREMGVLDGLLRLAEQKRKRNVVGLLLGAMRRLDGDGSREGSST</sequence>
<feature type="repeat" description="ANK" evidence="3">
    <location>
        <begin position="361"/>
        <end position="393"/>
    </location>
</feature>
<dbReference type="SUPFAM" id="SSF48403">
    <property type="entry name" value="Ankyrin repeat"/>
    <property type="match status" value="1"/>
</dbReference>
<keyword evidence="2 3" id="KW-0040">ANK repeat</keyword>
<reference evidence="5" key="2">
    <citation type="submission" date="2023-05" db="EMBL/GenBank/DDBJ databases">
        <authorList>
            <consortium name="Lawrence Berkeley National Laboratory"/>
            <person name="Steindorff A."/>
            <person name="Hensen N."/>
            <person name="Bonometti L."/>
            <person name="Westerberg I."/>
            <person name="Brannstrom I.O."/>
            <person name="Guillou S."/>
            <person name="Cros-Aarteil S."/>
            <person name="Calhoun S."/>
            <person name="Haridas S."/>
            <person name="Kuo A."/>
            <person name="Mondo S."/>
            <person name="Pangilinan J."/>
            <person name="Riley R."/>
            <person name="Labutti K."/>
            <person name="Andreopoulos B."/>
            <person name="Lipzen A."/>
            <person name="Chen C."/>
            <person name="Yanf M."/>
            <person name="Daum C."/>
            <person name="Ng V."/>
            <person name="Clum A."/>
            <person name="Ohm R."/>
            <person name="Martin F."/>
            <person name="Silar P."/>
            <person name="Natvig D."/>
            <person name="Lalanne C."/>
            <person name="Gautier V."/>
            <person name="Ament-Velasquez S.L."/>
            <person name="Kruys A."/>
            <person name="Hutchinson M.I."/>
            <person name="Powell A.J."/>
            <person name="Barry K."/>
            <person name="Miller A.N."/>
            <person name="Grigoriev I.V."/>
            <person name="Debuchy R."/>
            <person name="Gladieux P."/>
            <person name="Thoren M.H."/>
            <person name="Johannesson H."/>
        </authorList>
    </citation>
    <scope>NUCLEOTIDE SEQUENCE</scope>
    <source>
        <strain evidence="5">CBS 757.83</strain>
    </source>
</reference>
<dbReference type="PANTHER" id="PTHR24171">
    <property type="entry name" value="ANKYRIN REPEAT DOMAIN-CONTAINING PROTEIN 39-RELATED"/>
    <property type="match status" value="1"/>
</dbReference>
<dbReference type="SMART" id="SM00248">
    <property type="entry name" value="ANK"/>
    <property type="match status" value="4"/>
</dbReference>
<dbReference type="InterPro" id="IPR025676">
    <property type="entry name" value="Clr5_dom"/>
</dbReference>
<comment type="caution">
    <text evidence="5">The sequence shown here is derived from an EMBL/GenBank/DDBJ whole genome shotgun (WGS) entry which is preliminary data.</text>
</comment>
<reference evidence="5" key="1">
    <citation type="journal article" date="2023" name="Mol. Phylogenet. Evol.">
        <title>Genome-scale phylogeny and comparative genomics of the fungal order Sordariales.</title>
        <authorList>
            <person name="Hensen N."/>
            <person name="Bonometti L."/>
            <person name="Westerberg I."/>
            <person name="Brannstrom I.O."/>
            <person name="Guillou S."/>
            <person name="Cros-Aarteil S."/>
            <person name="Calhoun S."/>
            <person name="Haridas S."/>
            <person name="Kuo A."/>
            <person name="Mondo S."/>
            <person name="Pangilinan J."/>
            <person name="Riley R."/>
            <person name="LaButti K."/>
            <person name="Andreopoulos B."/>
            <person name="Lipzen A."/>
            <person name="Chen C."/>
            <person name="Yan M."/>
            <person name="Daum C."/>
            <person name="Ng V."/>
            <person name="Clum A."/>
            <person name="Steindorff A."/>
            <person name="Ohm R.A."/>
            <person name="Martin F."/>
            <person name="Silar P."/>
            <person name="Natvig D.O."/>
            <person name="Lalanne C."/>
            <person name="Gautier V."/>
            <person name="Ament-Velasquez S.L."/>
            <person name="Kruys A."/>
            <person name="Hutchinson M.I."/>
            <person name="Powell A.J."/>
            <person name="Barry K."/>
            <person name="Miller A.N."/>
            <person name="Grigoriev I.V."/>
            <person name="Debuchy R."/>
            <person name="Gladieux P."/>
            <person name="Hiltunen Thoren M."/>
            <person name="Johannesson H."/>
        </authorList>
    </citation>
    <scope>NUCLEOTIDE SEQUENCE</scope>
    <source>
        <strain evidence="5">CBS 757.83</strain>
    </source>
</reference>
<dbReference type="Gene3D" id="1.25.40.20">
    <property type="entry name" value="Ankyrin repeat-containing domain"/>
    <property type="match status" value="2"/>
</dbReference>
<dbReference type="Pfam" id="PF12796">
    <property type="entry name" value="Ank_2"/>
    <property type="match status" value="2"/>
</dbReference>
<organism evidence="5 6">
    <name type="scientific">Parathielavia hyrcaniae</name>
    <dbReference type="NCBI Taxonomy" id="113614"/>
    <lineage>
        <taxon>Eukaryota</taxon>
        <taxon>Fungi</taxon>
        <taxon>Dikarya</taxon>
        <taxon>Ascomycota</taxon>
        <taxon>Pezizomycotina</taxon>
        <taxon>Sordariomycetes</taxon>
        <taxon>Sordariomycetidae</taxon>
        <taxon>Sordariales</taxon>
        <taxon>Chaetomiaceae</taxon>
        <taxon>Parathielavia</taxon>
    </lineage>
</organism>
<dbReference type="InterPro" id="IPR002110">
    <property type="entry name" value="Ankyrin_rpt"/>
</dbReference>
<dbReference type="AlphaFoldDB" id="A0AAN6PXI7"/>
<proteinExistence type="predicted"/>
<accession>A0AAN6PXI7</accession>
<keyword evidence="6" id="KW-1185">Reference proteome</keyword>
<name>A0AAN6PXI7_9PEZI</name>
<evidence type="ECO:0000313" key="6">
    <source>
        <dbReference type="Proteomes" id="UP001305647"/>
    </source>
</evidence>
<dbReference type="InterPro" id="IPR036770">
    <property type="entry name" value="Ankyrin_rpt-contain_sf"/>
</dbReference>
<keyword evidence="1" id="KW-0677">Repeat</keyword>
<gene>
    <name evidence="5" type="ORF">N658DRAFT_431097</name>
</gene>
<evidence type="ECO:0000256" key="1">
    <source>
        <dbReference type="ARBA" id="ARBA00022737"/>
    </source>
</evidence>
<evidence type="ECO:0000256" key="2">
    <source>
        <dbReference type="ARBA" id="ARBA00023043"/>
    </source>
</evidence>
<protein>
    <submittedName>
        <fullName evidence="5">Ankyrin</fullName>
    </submittedName>
</protein>
<evidence type="ECO:0000256" key="3">
    <source>
        <dbReference type="PROSITE-ProRule" id="PRU00023"/>
    </source>
</evidence>
<dbReference type="PROSITE" id="PS50297">
    <property type="entry name" value="ANK_REP_REGION"/>
    <property type="match status" value="2"/>
</dbReference>
<dbReference type="EMBL" id="MU863654">
    <property type="protein sequence ID" value="KAK4098931.1"/>
    <property type="molecule type" value="Genomic_DNA"/>
</dbReference>